<sequence>MKDRRYGVTDPCLRFWPHLLGPSMQETERGRGDPALARIRENWTSWRGRAVEPLVREALVRILPDDRLPAAPAVGGYWTRTNDVEIDIVGADRAPVAKELLFVGSIKWLEQSPFDRPDLAALHRHRAALTGEPVPVVAVSRSGVDCPGLDAGCGPGDLLTAWPR</sequence>
<comment type="caution">
    <text evidence="2">The sequence shown here is derived from an EMBL/GenBank/DDBJ whole genome shotgun (WGS) entry which is preliminary data.</text>
</comment>
<evidence type="ECO:0000313" key="3">
    <source>
        <dbReference type="Proteomes" id="UP001500403"/>
    </source>
</evidence>
<protein>
    <recommendedName>
        <fullName evidence="1">DUF234 domain-containing protein</fullName>
    </recommendedName>
</protein>
<dbReference type="Pfam" id="PF03008">
    <property type="entry name" value="DUF234"/>
    <property type="match status" value="1"/>
</dbReference>
<dbReference type="InterPro" id="IPR004256">
    <property type="entry name" value="DUF234"/>
</dbReference>
<organism evidence="2 3">
    <name type="scientific">Streptomyces enissocaesilis</name>
    <dbReference type="NCBI Taxonomy" id="332589"/>
    <lineage>
        <taxon>Bacteria</taxon>
        <taxon>Bacillati</taxon>
        <taxon>Actinomycetota</taxon>
        <taxon>Actinomycetes</taxon>
        <taxon>Kitasatosporales</taxon>
        <taxon>Streptomycetaceae</taxon>
        <taxon>Streptomyces</taxon>
        <taxon>Streptomyces rochei group</taxon>
    </lineage>
</organism>
<gene>
    <name evidence="2" type="ORF">GCM10010446_43330</name>
</gene>
<evidence type="ECO:0000313" key="2">
    <source>
        <dbReference type="EMBL" id="GAA2953490.1"/>
    </source>
</evidence>
<proteinExistence type="predicted"/>
<dbReference type="EMBL" id="BAAAUD010000041">
    <property type="protein sequence ID" value="GAA2953490.1"/>
    <property type="molecule type" value="Genomic_DNA"/>
</dbReference>
<feature type="domain" description="DUF234" evidence="1">
    <location>
        <begin position="16"/>
        <end position="110"/>
    </location>
</feature>
<reference evidence="3" key="1">
    <citation type="journal article" date="2019" name="Int. J. Syst. Evol. Microbiol.">
        <title>The Global Catalogue of Microorganisms (GCM) 10K type strain sequencing project: providing services to taxonomists for standard genome sequencing and annotation.</title>
        <authorList>
            <consortium name="The Broad Institute Genomics Platform"/>
            <consortium name="The Broad Institute Genome Sequencing Center for Infectious Disease"/>
            <person name="Wu L."/>
            <person name="Ma J."/>
        </authorList>
    </citation>
    <scope>NUCLEOTIDE SEQUENCE [LARGE SCALE GENOMIC DNA]</scope>
    <source>
        <strain evidence="3">JCM 9088</strain>
    </source>
</reference>
<accession>A0ABP6JX93</accession>
<keyword evidence="3" id="KW-1185">Reference proteome</keyword>
<evidence type="ECO:0000259" key="1">
    <source>
        <dbReference type="Pfam" id="PF03008"/>
    </source>
</evidence>
<dbReference type="Proteomes" id="UP001500403">
    <property type="component" value="Unassembled WGS sequence"/>
</dbReference>
<name>A0ABP6JX93_9ACTN</name>